<organism evidence="2 3">
    <name type="scientific">Absidia repens</name>
    <dbReference type="NCBI Taxonomy" id="90262"/>
    <lineage>
        <taxon>Eukaryota</taxon>
        <taxon>Fungi</taxon>
        <taxon>Fungi incertae sedis</taxon>
        <taxon>Mucoromycota</taxon>
        <taxon>Mucoromycotina</taxon>
        <taxon>Mucoromycetes</taxon>
        <taxon>Mucorales</taxon>
        <taxon>Cunninghamellaceae</taxon>
        <taxon>Absidia</taxon>
    </lineage>
</organism>
<sequence length="100" mass="11039">MTKIASPNNPFIRVSGGGYVLCLFVTEIVLKKDQWSYIKSGQKENATMSHKAHSVKKLCVLLLPLSNTHATPFGMLMLVLSNQSRPSKQDQAMLCPAEGY</sequence>
<comment type="caution">
    <text evidence="2">The sequence shown here is derived from an EMBL/GenBank/DDBJ whole genome shotgun (WGS) entry which is preliminary data.</text>
</comment>
<dbReference type="AlphaFoldDB" id="A0A1X2IQS5"/>
<evidence type="ECO:0000313" key="3">
    <source>
        <dbReference type="Proteomes" id="UP000193560"/>
    </source>
</evidence>
<keyword evidence="1" id="KW-0812">Transmembrane</keyword>
<dbReference type="EMBL" id="MCGE01000006">
    <property type="protein sequence ID" value="ORZ20614.1"/>
    <property type="molecule type" value="Genomic_DNA"/>
</dbReference>
<feature type="transmembrane region" description="Helical" evidence="1">
    <location>
        <begin position="12"/>
        <end position="30"/>
    </location>
</feature>
<protein>
    <submittedName>
        <fullName evidence="2">Uncharacterized protein</fullName>
    </submittedName>
</protein>
<evidence type="ECO:0000256" key="1">
    <source>
        <dbReference type="SAM" id="Phobius"/>
    </source>
</evidence>
<reference evidence="2 3" key="1">
    <citation type="submission" date="2016-07" db="EMBL/GenBank/DDBJ databases">
        <title>Pervasive Adenine N6-methylation of Active Genes in Fungi.</title>
        <authorList>
            <consortium name="DOE Joint Genome Institute"/>
            <person name="Mondo S.J."/>
            <person name="Dannebaum R.O."/>
            <person name="Kuo R.C."/>
            <person name="Labutti K."/>
            <person name="Haridas S."/>
            <person name="Kuo A."/>
            <person name="Salamov A."/>
            <person name="Ahrendt S.R."/>
            <person name="Lipzen A."/>
            <person name="Sullivan W."/>
            <person name="Andreopoulos W.B."/>
            <person name="Clum A."/>
            <person name="Lindquist E."/>
            <person name="Daum C."/>
            <person name="Ramamoorthy G.K."/>
            <person name="Gryganskyi A."/>
            <person name="Culley D."/>
            <person name="Magnuson J.K."/>
            <person name="James T.Y."/>
            <person name="O'Malley M.A."/>
            <person name="Stajich J.E."/>
            <person name="Spatafora J.W."/>
            <person name="Visel A."/>
            <person name="Grigoriev I.V."/>
        </authorList>
    </citation>
    <scope>NUCLEOTIDE SEQUENCE [LARGE SCALE GENOMIC DNA]</scope>
    <source>
        <strain evidence="2 3">NRRL 1336</strain>
    </source>
</reference>
<gene>
    <name evidence="2" type="ORF">BCR42DRAFT_389809</name>
</gene>
<proteinExistence type="predicted"/>
<keyword evidence="1" id="KW-0472">Membrane</keyword>
<evidence type="ECO:0000313" key="2">
    <source>
        <dbReference type="EMBL" id="ORZ20614.1"/>
    </source>
</evidence>
<keyword evidence="1" id="KW-1133">Transmembrane helix</keyword>
<dbReference type="Proteomes" id="UP000193560">
    <property type="component" value="Unassembled WGS sequence"/>
</dbReference>
<feature type="transmembrane region" description="Helical" evidence="1">
    <location>
        <begin position="58"/>
        <end position="80"/>
    </location>
</feature>
<keyword evidence="3" id="KW-1185">Reference proteome</keyword>
<accession>A0A1X2IQS5</accession>
<name>A0A1X2IQS5_9FUNG</name>